<reference evidence="2 3" key="1">
    <citation type="submission" date="2019-06" db="EMBL/GenBank/DDBJ databases">
        <title>Sequencing the genomes of 1000 actinobacteria strains.</title>
        <authorList>
            <person name="Klenk H.-P."/>
        </authorList>
    </citation>
    <scope>NUCLEOTIDE SEQUENCE [LARGE SCALE GENOMIC DNA]</scope>
    <source>
        <strain evidence="2 3">DSM 21947</strain>
    </source>
</reference>
<evidence type="ECO:0000256" key="1">
    <source>
        <dbReference type="SAM" id="MobiDB-lite"/>
    </source>
</evidence>
<evidence type="ECO:0008006" key="4">
    <source>
        <dbReference type="Google" id="ProtNLM"/>
    </source>
</evidence>
<protein>
    <recommendedName>
        <fullName evidence="4">Lipoprotein</fullName>
    </recommendedName>
</protein>
<dbReference type="Proteomes" id="UP000316560">
    <property type="component" value="Unassembled WGS sequence"/>
</dbReference>
<evidence type="ECO:0000313" key="2">
    <source>
        <dbReference type="EMBL" id="TQO19628.1"/>
    </source>
</evidence>
<comment type="caution">
    <text evidence="2">The sequence shown here is derived from an EMBL/GenBank/DDBJ whole genome shotgun (WGS) entry which is preliminary data.</text>
</comment>
<accession>A0A8H2PYD6</accession>
<name>A0A8H2PYD6_9MICO</name>
<proteinExistence type="predicted"/>
<sequence length="250" mass="27621">MRSLLPTLVLAVLLGITACSSPGESSPADQSGASAEPSETEPEITYEQDIAAAIAERPTVGSPEYEALVDSYRIDASKYTTPEEVALAFGETLVEDWFGAGFDEVPKDFFDQALALSMDEMGDKMEHEYWTEVFSEALFGTDSASLFGEQQGVFDASVRDHNMFLKQRILTANEENPTELTVTNESVEFDITSANVLNGRYNFTFWPNEDNSLTNNNDNEVENKPRGGSIGFTLRLNPDSDSWYYAAKDL</sequence>
<gene>
    <name evidence="2" type="ORF">FB472_1197</name>
</gene>
<dbReference type="EMBL" id="VFRA01000001">
    <property type="protein sequence ID" value="TQO19628.1"/>
    <property type="molecule type" value="Genomic_DNA"/>
</dbReference>
<feature type="compositionally biased region" description="Polar residues" evidence="1">
    <location>
        <begin position="21"/>
        <end position="33"/>
    </location>
</feature>
<dbReference type="PROSITE" id="PS51257">
    <property type="entry name" value="PROKAR_LIPOPROTEIN"/>
    <property type="match status" value="1"/>
</dbReference>
<keyword evidence="3" id="KW-1185">Reference proteome</keyword>
<feature type="region of interest" description="Disordered" evidence="1">
    <location>
        <begin position="21"/>
        <end position="43"/>
    </location>
</feature>
<dbReference type="AlphaFoldDB" id="A0A8H2PYD6"/>
<evidence type="ECO:0000313" key="3">
    <source>
        <dbReference type="Proteomes" id="UP000316560"/>
    </source>
</evidence>
<dbReference type="RefSeq" id="WP_141990096.1">
    <property type="nucleotide sequence ID" value="NZ_VFRA01000001.1"/>
</dbReference>
<organism evidence="2 3">
    <name type="scientific">Rhodoglobus vestalii</name>
    <dbReference type="NCBI Taxonomy" id="193384"/>
    <lineage>
        <taxon>Bacteria</taxon>
        <taxon>Bacillati</taxon>
        <taxon>Actinomycetota</taxon>
        <taxon>Actinomycetes</taxon>
        <taxon>Micrococcales</taxon>
        <taxon>Microbacteriaceae</taxon>
        <taxon>Rhodoglobus</taxon>
    </lineage>
</organism>